<dbReference type="PROSITE" id="PS50114">
    <property type="entry name" value="GATA_ZN_FINGER_2"/>
    <property type="match status" value="1"/>
</dbReference>
<evidence type="ECO:0000256" key="3">
    <source>
        <dbReference type="ARBA" id="ARBA00022833"/>
    </source>
</evidence>
<dbReference type="EMBL" id="JAUJYN010000001">
    <property type="protein sequence ID" value="KAK1280782.1"/>
    <property type="molecule type" value="Genomic_DNA"/>
</dbReference>
<dbReference type="SMART" id="SM00401">
    <property type="entry name" value="ZnF_GATA"/>
    <property type="match status" value="1"/>
</dbReference>
<reference evidence="7" key="2">
    <citation type="submission" date="2023-06" db="EMBL/GenBank/DDBJ databases">
        <authorList>
            <person name="Ma L."/>
            <person name="Liu K.-W."/>
            <person name="Li Z."/>
            <person name="Hsiao Y.-Y."/>
            <person name="Qi Y."/>
            <person name="Fu T."/>
            <person name="Tang G."/>
            <person name="Zhang D."/>
            <person name="Sun W.-H."/>
            <person name="Liu D.-K."/>
            <person name="Li Y."/>
            <person name="Chen G.-Z."/>
            <person name="Liu X.-D."/>
            <person name="Liao X.-Y."/>
            <person name="Jiang Y.-T."/>
            <person name="Yu X."/>
            <person name="Hao Y."/>
            <person name="Huang J."/>
            <person name="Zhao X.-W."/>
            <person name="Ke S."/>
            <person name="Chen Y.-Y."/>
            <person name="Wu W.-L."/>
            <person name="Hsu J.-L."/>
            <person name="Lin Y.-F."/>
            <person name="Huang M.-D."/>
            <person name="Li C.-Y."/>
            <person name="Huang L."/>
            <person name="Wang Z.-W."/>
            <person name="Zhao X."/>
            <person name="Zhong W.-Y."/>
            <person name="Peng D.-H."/>
            <person name="Ahmad S."/>
            <person name="Lan S."/>
            <person name="Zhang J.-S."/>
            <person name="Tsai W.-C."/>
            <person name="Van De Peer Y."/>
            <person name="Liu Z.-J."/>
        </authorList>
    </citation>
    <scope>NUCLEOTIDE SEQUENCE</scope>
    <source>
        <strain evidence="7">SCP</strain>
        <tissue evidence="7">Leaves</tissue>
    </source>
</reference>
<organism evidence="7 8">
    <name type="scientific">Acorus gramineus</name>
    <name type="common">Dwarf sweet flag</name>
    <dbReference type="NCBI Taxonomy" id="55184"/>
    <lineage>
        <taxon>Eukaryota</taxon>
        <taxon>Viridiplantae</taxon>
        <taxon>Streptophyta</taxon>
        <taxon>Embryophyta</taxon>
        <taxon>Tracheophyta</taxon>
        <taxon>Spermatophyta</taxon>
        <taxon>Magnoliopsida</taxon>
        <taxon>Liliopsida</taxon>
        <taxon>Acoraceae</taxon>
        <taxon>Acorus</taxon>
    </lineage>
</organism>
<dbReference type="GO" id="GO:0006355">
    <property type="term" value="P:regulation of DNA-templated transcription"/>
    <property type="evidence" value="ECO:0007669"/>
    <property type="project" value="InterPro"/>
</dbReference>
<keyword evidence="2 4" id="KW-0863">Zinc-finger</keyword>
<feature type="region of interest" description="Disordered" evidence="5">
    <location>
        <begin position="1"/>
        <end position="42"/>
    </location>
</feature>
<dbReference type="PANTHER" id="PTHR47255">
    <property type="entry name" value="GATA TRANSCRIPTION FACTOR 22-RELATED"/>
    <property type="match status" value="1"/>
</dbReference>
<protein>
    <submittedName>
        <fullName evidence="7">GATA transcription factor 17</fullName>
    </submittedName>
</protein>
<feature type="compositionally biased region" description="Basic residues" evidence="5">
    <location>
        <begin position="11"/>
        <end position="22"/>
    </location>
</feature>
<dbReference type="InterPro" id="IPR052138">
    <property type="entry name" value="GATA_ZnFinger_Domain"/>
</dbReference>
<dbReference type="InterPro" id="IPR013088">
    <property type="entry name" value="Znf_NHR/GATA"/>
</dbReference>
<feature type="region of interest" description="Disordered" evidence="5">
    <location>
        <begin position="70"/>
        <end position="94"/>
    </location>
</feature>
<evidence type="ECO:0000256" key="1">
    <source>
        <dbReference type="ARBA" id="ARBA00022723"/>
    </source>
</evidence>
<feature type="compositionally biased region" description="Basic and acidic residues" evidence="5">
    <location>
        <begin position="73"/>
        <end position="82"/>
    </location>
</feature>
<accession>A0AAV9BWG9</accession>
<evidence type="ECO:0000256" key="2">
    <source>
        <dbReference type="ARBA" id="ARBA00022771"/>
    </source>
</evidence>
<evidence type="ECO:0000256" key="5">
    <source>
        <dbReference type="SAM" id="MobiDB-lite"/>
    </source>
</evidence>
<keyword evidence="8" id="KW-1185">Reference proteome</keyword>
<feature type="domain" description="GATA-type" evidence="6">
    <location>
        <begin position="40"/>
        <end position="63"/>
    </location>
</feature>
<feature type="compositionally biased region" description="Polar residues" evidence="5">
    <location>
        <begin position="83"/>
        <end position="94"/>
    </location>
</feature>
<sequence>MLAAAEPRNMCGHHYKRRRVRINRSPGEATTSADDVRAPPPPTRVCVDCKTSKTPLWRGGPAGPQSIWALSPHDLDNFDRDSSPNTSKAFEQTV</sequence>
<proteinExistence type="predicted"/>
<keyword evidence="3" id="KW-0862">Zinc</keyword>
<dbReference type="Proteomes" id="UP001179952">
    <property type="component" value="Unassembled WGS sequence"/>
</dbReference>
<comment type="caution">
    <text evidence="7">The sequence shown here is derived from an EMBL/GenBank/DDBJ whole genome shotgun (WGS) entry which is preliminary data.</text>
</comment>
<evidence type="ECO:0000256" key="4">
    <source>
        <dbReference type="PROSITE-ProRule" id="PRU00094"/>
    </source>
</evidence>
<dbReference type="Pfam" id="PF00320">
    <property type="entry name" value="GATA"/>
    <property type="match status" value="1"/>
</dbReference>
<keyword evidence="1" id="KW-0479">Metal-binding</keyword>
<evidence type="ECO:0000313" key="8">
    <source>
        <dbReference type="Proteomes" id="UP001179952"/>
    </source>
</evidence>
<gene>
    <name evidence="7" type="ORF">QJS04_geneDACA002931</name>
</gene>
<dbReference type="InterPro" id="IPR000679">
    <property type="entry name" value="Znf_GATA"/>
</dbReference>
<dbReference type="PANTHER" id="PTHR47255:SF4">
    <property type="entry name" value="GATA ZINC FINGER DOMAIN-CONTAINING PROTEIN 12"/>
    <property type="match status" value="1"/>
</dbReference>
<dbReference type="Gene3D" id="3.30.50.10">
    <property type="entry name" value="Erythroid Transcription Factor GATA-1, subunit A"/>
    <property type="match status" value="1"/>
</dbReference>
<dbReference type="AlphaFoldDB" id="A0AAV9BWG9"/>
<dbReference type="GO" id="GO:0008270">
    <property type="term" value="F:zinc ion binding"/>
    <property type="evidence" value="ECO:0007669"/>
    <property type="project" value="UniProtKB-KW"/>
</dbReference>
<evidence type="ECO:0000259" key="6">
    <source>
        <dbReference type="PROSITE" id="PS50114"/>
    </source>
</evidence>
<dbReference type="SUPFAM" id="SSF57716">
    <property type="entry name" value="Glucocorticoid receptor-like (DNA-binding domain)"/>
    <property type="match status" value="1"/>
</dbReference>
<dbReference type="GO" id="GO:0043565">
    <property type="term" value="F:sequence-specific DNA binding"/>
    <property type="evidence" value="ECO:0007669"/>
    <property type="project" value="InterPro"/>
</dbReference>
<evidence type="ECO:0000313" key="7">
    <source>
        <dbReference type="EMBL" id="KAK1280782.1"/>
    </source>
</evidence>
<name>A0AAV9BWG9_ACOGR</name>
<reference evidence="7" key="1">
    <citation type="journal article" date="2023" name="Nat. Commun.">
        <title>Diploid and tetraploid genomes of Acorus and the evolution of monocots.</title>
        <authorList>
            <person name="Ma L."/>
            <person name="Liu K.W."/>
            <person name="Li Z."/>
            <person name="Hsiao Y.Y."/>
            <person name="Qi Y."/>
            <person name="Fu T."/>
            <person name="Tang G.D."/>
            <person name="Zhang D."/>
            <person name="Sun W.H."/>
            <person name="Liu D.K."/>
            <person name="Li Y."/>
            <person name="Chen G.Z."/>
            <person name="Liu X.D."/>
            <person name="Liao X.Y."/>
            <person name="Jiang Y.T."/>
            <person name="Yu X."/>
            <person name="Hao Y."/>
            <person name="Huang J."/>
            <person name="Zhao X.W."/>
            <person name="Ke S."/>
            <person name="Chen Y.Y."/>
            <person name="Wu W.L."/>
            <person name="Hsu J.L."/>
            <person name="Lin Y.F."/>
            <person name="Huang M.D."/>
            <person name="Li C.Y."/>
            <person name="Huang L."/>
            <person name="Wang Z.W."/>
            <person name="Zhao X."/>
            <person name="Zhong W.Y."/>
            <person name="Peng D.H."/>
            <person name="Ahmad S."/>
            <person name="Lan S."/>
            <person name="Zhang J.S."/>
            <person name="Tsai W.C."/>
            <person name="Van de Peer Y."/>
            <person name="Liu Z.J."/>
        </authorList>
    </citation>
    <scope>NUCLEOTIDE SEQUENCE</scope>
    <source>
        <strain evidence="7">SCP</strain>
    </source>
</reference>